<dbReference type="EMBL" id="JACRDE010000529">
    <property type="protein sequence ID" value="MBI5251830.1"/>
    <property type="molecule type" value="Genomic_DNA"/>
</dbReference>
<evidence type="ECO:0000313" key="2">
    <source>
        <dbReference type="Proteomes" id="UP000807825"/>
    </source>
</evidence>
<organism evidence="1 2">
    <name type="scientific">Desulfomonile tiedjei</name>
    <dbReference type="NCBI Taxonomy" id="2358"/>
    <lineage>
        <taxon>Bacteria</taxon>
        <taxon>Pseudomonadati</taxon>
        <taxon>Thermodesulfobacteriota</taxon>
        <taxon>Desulfomonilia</taxon>
        <taxon>Desulfomonilales</taxon>
        <taxon>Desulfomonilaceae</taxon>
        <taxon>Desulfomonile</taxon>
    </lineage>
</organism>
<proteinExistence type="predicted"/>
<name>A0A9D6V753_9BACT</name>
<dbReference type="SUPFAM" id="SSF52402">
    <property type="entry name" value="Adenine nucleotide alpha hydrolases-like"/>
    <property type="match status" value="1"/>
</dbReference>
<accession>A0A9D6V753</accession>
<sequence length="231" mass="25333">MKKIKRKLTAMLNAVTFAEAGEHGTAIECLDETIVDRPLDASTSNQGSSKLIGNANLVSRAEDQMVAATFAEAGEFSTALEILRTRRRSQNLLLILDGRATELDAFMYAVNLCRRMQAGLEVIAVAGEMVENDVSTVNTAASERMTEMSRLAAQHGVSCVVSMLPGYSNKDLLDYMRKHKEIAAVIYSPYNDKGNSGRKVGLLRILETIVERFSIPLVKVLNKQATEAHAR</sequence>
<reference evidence="1" key="1">
    <citation type="submission" date="2020-07" db="EMBL/GenBank/DDBJ databases">
        <title>Huge and variable diversity of episymbiotic CPR bacteria and DPANN archaea in groundwater ecosystems.</title>
        <authorList>
            <person name="He C.Y."/>
            <person name="Keren R."/>
            <person name="Whittaker M."/>
            <person name="Farag I.F."/>
            <person name="Doudna J."/>
            <person name="Cate J.H.D."/>
            <person name="Banfield J.F."/>
        </authorList>
    </citation>
    <scope>NUCLEOTIDE SEQUENCE</scope>
    <source>
        <strain evidence="1">NC_groundwater_1664_Pr3_B-0.1um_52_9</strain>
    </source>
</reference>
<gene>
    <name evidence="1" type="ORF">HY912_20245</name>
</gene>
<dbReference type="InterPro" id="IPR014729">
    <property type="entry name" value="Rossmann-like_a/b/a_fold"/>
</dbReference>
<comment type="caution">
    <text evidence="1">The sequence shown here is derived from an EMBL/GenBank/DDBJ whole genome shotgun (WGS) entry which is preliminary data.</text>
</comment>
<dbReference type="Gene3D" id="3.40.50.620">
    <property type="entry name" value="HUPs"/>
    <property type="match status" value="1"/>
</dbReference>
<evidence type="ECO:0000313" key="1">
    <source>
        <dbReference type="EMBL" id="MBI5251830.1"/>
    </source>
</evidence>
<dbReference type="Proteomes" id="UP000807825">
    <property type="component" value="Unassembled WGS sequence"/>
</dbReference>
<dbReference type="AlphaFoldDB" id="A0A9D6V753"/>
<protein>
    <submittedName>
        <fullName evidence="1">Universal stress protein</fullName>
    </submittedName>
</protein>